<proteinExistence type="predicted"/>
<name>A0ACD3AAX6_9AGAR</name>
<evidence type="ECO:0000313" key="1">
    <source>
        <dbReference type="EMBL" id="TFK62746.1"/>
    </source>
</evidence>
<sequence>YGGNIENRSRFALEVVDAVVNAVGPKRTAIRFSPWAQVQDMGMKGPIPQFTHVVTEIKQRHPDLAYIHVVESRVNGQFEVTVVSASQSNDFIRYIWKPRPLISAGGYVRESALRVSEEKGDIIASGRWFISNPDLPVGIKKDIPWTKYDRVTFYLAGQTEGLEKGYIDHPFTTSQVKN</sequence>
<feature type="non-terminal residue" evidence="1">
    <location>
        <position position="1"/>
    </location>
</feature>
<protein>
    <submittedName>
        <fullName evidence="1">FMN-linked oxidoreductase</fullName>
    </submittedName>
</protein>
<evidence type="ECO:0000313" key="2">
    <source>
        <dbReference type="Proteomes" id="UP000308600"/>
    </source>
</evidence>
<dbReference type="EMBL" id="ML208562">
    <property type="protein sequence ID" value="TFK62746.1"/>
    <property type="molecule type" value="Genomic_DNA"/>
</dbReference>
<reference evidence="1 2" key="1">
    <citation type="journal article" date="2019" name="Nat. Ecol. Evol.">
        <title>Megaphylogeny resolves global patterns of mushroom evolution.</title>
        <authorList>
            <person name="Varga T."/>
            <person name="Krizsan K."/>
            <person name="Foldi C."/>
            <person name="Dima B."/>
            <person name="Sanchez-Garcia M."/>
            <person name="Sanchez-Ramirez S."/>
            <person name="Szollosi G.J."/>
            <person name="Szarkandi J.G."/>
            <person name="Papp V."/>
            <person name="Albert L."/>
            <person name="Andreopoulos W."/>
            <person name="Angelini C."/>
            <person name="Antonin V."/>
            <person name="Barry K.W."/>
            <person name="Bougher N.L."/>
            <person name="Buchanan P."/>
            <person name="Buyck B."/>
            <person name="Bense V."/>
            <person name="Catcheside P."/>
            <person name="Chovatia M."/>
            <person name="Cooper J."/>
            <person name="Damon W."/>
            <person name="Desjardin D."/>
            <person name="Finy P."/>
            <person name="Geml J."/>
            <person name="Haridas S."/>
            <person name="Hughes K."/>
            <person name="Justo A."/>
            <person name="Karasinski D."/>
            <person name="Kautmanova I."/>
            <person name="Kiss B."/>
            <person name="Kocsube S."/>
            <person name="Kotiranta H."/>
            <person name="LaButti K.M."/>
            <person name="Lechner B.E."/>
            <person name="Liimatainen K."/>
            <person name="Lipzen A."/>
            <person name="Lukacs Z."/>
            <person name="Mihaltcheva S."/>
            <person name="Morgado L.N."/>
            <person name="Niskanen T."/>
            <person name="Noordeloos M.E."/>
            <person name="Ohm R.A."/>
            <person name="Ortiz-Santana B."/>
            <person name="Ovrebo C."/>
            <person name="Racz N."/>
            <person name="Riley R."/>
            <person name="Savchenko A."/>
            <person name="Shiryaev A."/>
            <person name="Soop K."/>
            <person name="Spirin V."/>
            <person name="Szebenyi C."/>
            <person name="Tomsovsky M."/>
            <person name="Tulloss R.E."/>
            <person name="Uehling J."/>
            <person name="Grigoriev I.V."/>
            <person name="Vagvolgyi C."/>
            <person name="Papp T."/>
            <person name="Martin F.M."/>
            <person name="Miettinen O."/>
            <person name="Hibbett D.S."/>
            <person name="Nagy L.G."/>
        </authorList>
    </citation>
    <scope>NUCLEOTIDE SEQUENCE [LARGE SCALE GENOMIC DNA]</scope>
    <source>
        <strain evidence="1 2">NL-1719</strain>
    </source>
</reference>
<accession>A0ACD3AAX6</accession>
<keyword evidence="2" id="KW-1185">Reference proteome</keyword>
<organism evidence="1 2">
    <name type="scientific">Pluteus cervinus</name>
    <dbReference type="NCBI Taxonomy" id="181527"/>
    <lineage>
        <taxon>Eukaryota</taxon>
        <taxon>Fungi</taxon>
        <taxon>Dikarya</taxon>
        <taxon>Basidiomycota</taxon>
        <taxon>Agaricomycotina</taxon>
        <taxon>Agaricomycetes</taxon>
        <taxon>Agaricomycetidae</taxon>
        <taxon>Agaricales</taxon>
        <taxon>Pluteineae</taxon>
        <taxon>Pluteaceae</taxon>
        <taxon>Pluteus</taxon>
    </lineage>
</organism>
<gene>
    <name evidence="1" type="ORF">BDN72DRAFT_776716</name>
</gene>
<dbReference type="Proteomes" id="UP000308600">
    <property type="component" value="Unassembled WGS sequence"/>
</dbReference>